<dbReference type="GO" id="GO:0006567">
    <property type="term" value="P:L-threonine catabolic process"/>
    <property type="evidence" value="ECO:0007669"/>
    <property type="project" value="TreeGrafter"/>
</dbReference>
<comment type="similarity">
    <text evidence="2">Belongs to the threonine aldolase family.</text>
</comment>
<dbReference type="RefSeq" id="WP_046221090.1">
    <property type="nucleotide sequence ID" value="NZ_JWYV01000011.1"/>
</dbReference>
<dbReference type="InterPro" id="IPR015422">
    <property type="entry name" value="PyrdxlP-dep_Trfase_small"/>
</dbReference>
<dbReference type="EMBL" id="JWYV01000011">
    <property type="protein sequence ID" value="KKC99315.1"/>
    <property type="molecule type" value="Genomic_DNA"/>
</dbReference>
<organism evidence="6 7">
    <name type="scientific">Photobacterium halotolerans</name>
    <dbReference type="NCBI Taxonomy" id="265726"/>
    <lineage>
        <taxon>Bacteria</taxon>
        <taxon>Pseudomonadati</taxon>
        <taxon>Pseudomonadota</taxon>
        <taxon>Gammaproteobacteria</taxon>
        <taxon>Vibrionales</taxon>
        <taxon>Vibrionaceae</taxon>
        <taxon>Photobacterium</taxon>
    </lineage>
</organism>
<dbReference type="Proteomes" id="UP000033633">
    <property type="component" value="Unassembled WGS sequence"/>
</dbReference>
<dbReference type="SUPFAM" id="SSF53383">
    <property type="entry name" value="PLP-dependent transferases"/>
    <property type="match status" value="1"/>
</dbReference>
<name>A0A0F5VAX1_9GAMM</name>
<gene>
    <name evidence="6" type="ORF">KY46_13085</name>
</gene>
<proteinExistence type="inferred from homology"/>
<dbReference type="Gene3D" id="3.40.640.10">
    <property type="entry name" value="Type I PLP-dependent aspartate aminotransferase-like (Major domain)"/>
    <property type="match status" value="1"/>
</dbReference>
<dbReference type="OrthoDB" id="9774495at2"/>
<keyword evidence="7" id="KW-1185">Reference proteome</keyword>
<comment type="subunit">
    <text evidence="3">Homotetramer.</text>
</comment>
<feature type="domain" description="Aromatic amino acid beta-eliminating lyase/threonine aldolase" evidence="5">
    <location>
        <begin position="27"/>
        <end position="292"/>
    </location>
</feature>
<evidence type="ECO:0000259" key="5">
    <source>
        <dbReference type="Pfam" id="PF01212"/>
    </source>
</evidence>
<dbReference type="PATRIC" id="fig|265726.11.peg.837"/>
<keyword evidence="4" id="KW-0663">Pyridoxal phosphate</keyword>
<evidence type="ECO:0000313" key="6">
    <source>
        <dbReference type="EMBL" id="KKC99315.1"/>
    </source>
</evidence>
<dbReference type="InterPro" id="IPR001597">
    <property type="entry name" value="ArAA_b-elim_lyase/Thr_aldolase"/>
</dbReference>
<evidence type="ECO:0000256" key="4">
    <source>
        <dbReference type="ARBA" id="ARBA00022898"/>
    </source>
</evidence>
<evidence type="ECO:0000256" key="3">
    <source>
        <dbReference type="ARBA" id="ARBA00011881"/>
    </source>
</evidence>
<dbReference type="PANTHER" id="PTHR48097">
    <property type="entry name" value="L-THREONINE ALDOLASE-RELATED"/>
    <property type="match status" value="1"/>
</dbReference>
<dbReference type="Gene3D" id="3.90.1150.10">
    <property type="entry name" value="Aspartate Aminotransferase, domain 1"/>
    <property type="match status" value="1"/>
</dbReference>
<comment type="caution">
    <text evidence="6">The sequence shown here is derived from an EMBL/GenBank/DDBJ whole genome shotgun (WGS) entry which is preliminary data.</text>
</comment>
<evidence type="ECO:0000313" key="7">
    <source>
        <dbReference type="Proteomes" id="UP000033633"/>
    </source>
</evidence>
<dbReference type="STRING" id="265726.KY46_13085"/>
<dbReference type="InterPro" id="IPR015421">
    <property type="entry name" value="PyrdxlP-dep_Trfase_major"/>
</dbReference>
<dbReference type="GO" id="GO:0005829">
    <property type="term" value="C:cytosol"/>
    <property type="evidence" value="ECO:0007669"/>
    <property type="project" value="TreeGrafter"/>
</dbReference>
<evidence type="ECO:0000256" key="2">
    <source>
        <dbReference type="ARBA" id="ARBA00006966"/>
    </source>
</evidence>
<dbReference type="InterPro" id="IPR015424">
    <property type="entry name" value="PyrdxlP-dep_Trfase"/>
</dbReference>
<dbReference type="AlphaFoldDB" id="A0A0F5VAX1"/>
<dbReference type="PANTHER" id="PTHR48097:SF9">
    <property type="entry name" value="L-THREONINE ALDOLASE"/>
    <property type="match status" value="1"/>
</dbReference>
<reference evidence="6 7" key="1">
    <citation type="submission" date="2014-12" db="EMBL/GenBank/DDBJ databases">
        <title>Mercury Reductase activity and rhizosphere competence traits in the genome of root associated Photobacterium halotolerans MELD1.</title>
        <authorList>
            <person name="Mathew D.C."/>
            <person name="Huang C.-C."/>
        </authorList>
    </citation>
    <scope>NUCLEOTIDE SEQUENCE [LARGE SCALE GENOMIC DNA]</scope>
    <source>
        <strain evidence="6 7">MELD1</strain>
    </source>
</reference>
<protein>
    <submittedName>
        <fullName evidence="6">Threonine aldolase</fullName>
    </submittedName>
</protein>
<dbReference type="Pfam" id="PF01212">
    <property type="entry name" value="Beta_elim_lyase"/>
    <property type="match status" value="1"/>
</dbReference>
<comment type="cofactor">
    <cofactor evidence="1">
        <name>pyridoxal 5'-phosphate</name>
        <dbReference type="ChEBI" id="CHEBI:597326"/>
    </cofactor>
</comment>
<accession>A0A0F5VAX1</accession>
<sequence length="359" mass="40486">MSTELRSQCTLSVPGNRDMSPAEIFRQMADWCQDNQINHDIYGQGNDLQEFEAKVADLLGYEAGLFVISGTMTQPTALQLACMARKNPVVAMHPSSHIYLHEAQGYLLQQRFTVLPVGNPYQTWSLADLQAWPDEIAAVLYELPMREIGGQLPEWEDLNAIKGHCREQGIHLHMDGARLWEAKAWYGREYSDIANGFDTAYVSLYKGIGGLGGSMLLGDSAFIEKARLWMQRQGGNVYHRTPYAVSAAMQFDQRLALMPALFERTQQLYRILEDYPLFTPNPAAPQANMLHLYLPVSAEQAIAIRDKLATEQQIWLGNPQQAALADQSFLEWYVGDNLLNLSDDKLRAILDWFVDELAA</sequence>
<evidence type="ECO:0000256" key="1">
    <source>
        <dbReference type="ARBA" id="ARBA00001933"/>
    </source>
</evidence>
<dbReference type="GO" id="GO:0006545">
    <property type="term" value="P:glycine biosynthetic process"/>
    <property type="evidence" value="ECO:0007669"/>
    <property type="project" value="TreeGrafter"/>
</dbReference>
<dbReference type="GO" id="GO:0008732">
    <property type="term" value="F:L-allo-threonine aldolase activity"/>
    <property type="evidence" value="ECO:0007669"/>
    <property type="project" value="TreeGrafter"/>
</dbReference>